<dbReference type="Gene3D" id="1.20.1720.10">
    <property type="entry name" value="Multidrug resistance protein D"/>
    <property type="match status" value="1"/>
</dbReference>
<organism evidence="10 11">
    <name type="scientific">Syntrophotalea carbinolica (strain DSM 2380 / NBRC 103641 / GraBd1)</name>
    <name type="common">Pelobacter carbinolicus</name>
    <dbReference type="NCBI Taxonomy" id="338963"/>
    <lineage>
        <taxon>Bacteria</taxon>
        <taxon>Pseudomonadati</taxon>
        <taxon>Thermodesulfobacteriota</taxon>
        <taxon>Desulfuromonadia</taxon>
        <taxon>Desulfuromonadales</taxon>
        <taxon>Syntrophotaleaceae</taxon>
        <taxon>Syntrophotalea</taxon>
    </lineage>
</organism>
<evidence type="ECO:0000313" key="10">
    <source>
        <dbReference type="EMBL" id="ABA88351.1"/>
    </source>
</evidence>
<dbReference type="InterPro" id="IPR036259">
    <property type="entry name" value="MFS_trans_sf"/>
</dbReference>
<evidence type="ECO:0000256" key="5">
    <source>
        <dbReference type="ARBA" id="ARBA00022692"/>
    </source>
</evidence>
<dbReference type="PANTHER" id="PTHR23502:SF132">
    <property type="entry name" value="POLYAMINE TRANSPORTER 2-RELATED"/>
    <property type="match status" value="1"/>
</dbReference>
<feature type="transmembrane region" description="Helical" evidence="8">
    <location>
        <begin position="59"/>
        <end position="78"/>
    </location>
</feature>
<evidence type="ECO:0000256" key="8">
    <source>
        <dbReference type="SAM" id="Phobius"/>
    </source>
</evidence>
<dbReference type="NCBIfam" id="NF008314">
    <property type="entry name" value="PRK11102.1"/>
    <property type="match status" value="1"/>
</dbReference>
<dbReference type="SUPFAM" id="SSF103473">
    <property type="entry name" value="MFS general substrate transporter"/>
    <property type="match status" value="1"/>
</dbReference>
<dbReference type="EMBL" id="CP000142">
    <property type="protein sequence ID" value="ABA88351.1"/>
    <property type="molecule type" value="Genomic_DNA"/>
</dbReference>
<dbReference type="HOGENOM" id="CLU_001265_47_1_7"/>
<feature type="transmembrane region" description="Helical" evidence="8">
    <location>
        <begin position="90"/>
        <end position="109"/>
    </location>
</feature>
<dbReference type="eggNOG" id="COG2814">
    <property type="taxonomic scope" value="Bacteria"/>
</dbReference>
<evidence type="ECO:0000256" key="7">
    <source>
        <dbReference type="ARBA" id="ARBA00023136"/>
    </source>
</evidence>
<reference evidence="11" key="1">
    <citation type="submission" date="2005-10" db="EMBL/GenBank/DDBJ databases">
        <title>Complete sequence of Pelobacter carbinolicus DSM 2380.</title>
        <authorList>
            <person name="Copeland A."/>
            <person name="Lucas S."/>
            <person name="Lapidus A."/>
            <person name="Barry K."/>
            <person name="Detter J.C."/>
            <person name="Glavina T."/>
            <person name="Hammon N."/>
            <person name="Israni S."/>
            <person name="Pitluck S."/>
            <person name="Chertkov O."/>
            <person name="Schmutz J."/>
            <person name="Larimer F."/>
            <person name="Land M."/>
            <person name="Kyrpides N."/>
            <person name="Ivanova N."/>
            <person name="Richardson P."/>
        </authorList>
    </citation>
    <scope>NUCLEOTIDE SEQUENCE [LARGE SCALE GENOMIC DNA]</scope>
    <source>
        <strain evidence="11">DSM 2380 / NBRC 103641 / GraBd1</strain>
    </source>
</reference>
<dbReference type="KEGG" id="pca:Pcar_1102"/>
<dbReference type="InterPro" id="IPR011701">
    <property type="entry name" value="MFS"/>
</dbReference>
<keyword evidence="5 8" id="KW-0812">Transmembrane</keyword>
<feature type="transmembrane region" description="Helical" evidence="8">
    <location>
        <begin position="115"/>
        <end position="136"/>
    </location>
</feature>
<feature type="transmembrane region" description="Helical" evidence="8">
    <location>
        <begin position="294"/>
        <end position="313"/>
    </location>
</feature>
<sequence>MTKLFSKTHEPVDGSSPNAPGWYMLAVLSLLMGFASISTDLYLPAMPTMARSLGADAGMIELTISGYLVGFSLGQLLWGPISDRYGRRPSVAVGLVLFVIGAAGCALSENVLILIAWRIVQALGACASVALSRAMVRDLYEGNRAAQMLSTLITVMAIAPLVGPLVGGQIVAFAGWRALFWTLVGIGLVTLAALFTIPETLPAERRNRESIGHALMRYGELLRYRRLLGYAGTGSFLYAGVFAYVAGTPFAYITIYHVPVQLYGLLFGLGIIGIMVANLVNLRLVPRFGYDRMLLFGTVITAISAIVTAVATHTGWGGLWGLVAPLFVFVSMTGFVVANSITGAMADFPERAGAVSALVGALQYGLGMVGSGLVGAFADGTPWPMGWVIAITGVGSLLCMGLLAPERIRKTADAGYEKIA</sequence>
<dbReference type="InterPro" id="IPR004812">
    <property type="entry name" value="Efflux_drug-R_Bcr/CmlA"/>
</dbReference>
<feature type="transmembrane region" description="Helical" evidence="8">
    <location>
        <begin position="262"/>
        <end position="282"/>
    </location>
</feature>
<evidence type="ECO:0000256" key="1">
    <source>
        <dbReference type="ARBA" id="ARBA00004651"/>
    </source>
</evidence>
<protein>
    <submittedName>
        <fullName evidence="10">Transporter, Bcr/CflA subfamily</fullName>
    </submittedName>
</protein>
<comment type="similarity">
    <text evidence="2">Belongs to the major facilitator superfamily. Bcr/CmlA family.</text>
</comment>
<feature type="transmembrane region" description="Helical" evidence="8">
    <location>
        <begin position="384"/>
        <end position="404"/>
    </location>
</feature>
<dbReference type="GO" id="GO:0005886">
    <property type="term" value="C:plasma membrane"/>
    <property type="evidence" value="ECO:0007669"/>
    <property type="project" value="UniProtKB-SubCell"/>
</dbReference>
<dbReference type="Proteomes" id="UP000002534">
    <property type="component" value="Chromosome"/>
</dbReference>
<keyword evidence="11" id="KW-1185">Reference proteome</keyword>
<comment type="subcellular location">
    <subcellularLocation>
        <location evidence="1">Cell membrane</location>
        <topology evidence="1">Multi-pass membrane protein</topology>
    </subcellularLocation>
</comment>
<dbReference type="NCBIfam" id="TIGR00710">
    <property type="entry name" value="efflux_Bcr_CflA"/>
    <property type="match status" value="1"/>
</dbReference>
<feature type="transmembrane region" description="Helical" evidence="8">
    <location>
        <begin position="227"/>
        <end position="256"/>
    </location>
</feature>
<dbReference type="GO" id="GO:0042910">
    <property type="term" value="F:xenobiotic transmembrane transporter activity"/>
    <property type="evidence" value="ECO:0007669"/>
    <property type="project" value="InterPro"/>
</dbReference>
<dbReference type="STRING" id="338963.Pcar_1102"/>
<dbReference type="FunFam" id="1.20.1720.10:FF:000005">
    <property type="entry name" value="Bcr/CflA family efflux transporter"/>
    <property type="match status" value="1"/>
</dbReference>
<evidence type="ECO:0000256" key="6">
    <source>
        <dbReference type="ARBA" id="ARBA00022989"/>
    </source>
</evidence>
<keyword evidence="7 8" id="KW-0472">Membrane</keyword>
<dbReference type="PROSITE" id="PS50850">
    <property type="entry name" value="MFS"/>
    <property type="match status" value="1"/>
</dbReference>
<feature type="domain" description="Major facilitator superfamily (MFS) profile" evidence="9">
    <location>
        <begin position="24"/>
        <end position="408"/>
    </location>
</feature>
<accession>Q3A5K6</accession>
<evidence type="ECO:0000256" key="3">
    <source>
        <dbReference type="ARBA" id="ARBA00022448"/>
    </source>
</evidence>
<feature type="transmembrane region" description="Helical" evidence="8">
    <location>
        <begin position="178"/>
        <end position="197"/>
    </location>
</feature>
<dbReference type="GO" id="GO:0015385">
    <property type="term" value="F:sodium:proton antiporter activity"/>
    <property type="evidence" value="ECO:0007669"/>
    <property type="project" value="TreeGrafter"/>
</dbReference>
<evidence type="ECO:0000313" key="11">
    <source>
        <dbReference type="Proteomes" id="UP000002534"/>
    </source>
</evidence>
<keyword evidence="3" id="KW-0813">Transport</keyword>
<evidence type="ECO:0000256" key="2">
    <source>
        <dbReference type="ARBA" id="ARBA00006236"/>
    </source>
</evidence>
<dbReference type="AlphaFoldDB" id="Q3A5K6"/>
<dbReference type="InterPro" id="IPR020846">
    <property type="entry name" value="MFS_dom"/>
</dbReference>
<proteinExistence type="inferred from homology"/>
<name>Q3A5K6_SYNC1</name>
<keyword evidence="4" id="KW-1003">Cell membrane</keyword>
<keyword evidence="6 8" id="KW-1133">Transmembrane helix</keyword>
<dbReference type="PANTHER" id="PTHR23502">
    <property type="entry name" value="MAJOR FACILITATOR SUPERFAMILY"/>
    <property type="match status" value="1"/>
</dbReference>
<feature type="transmembrane region" description="Helical" evidence="8">
    <location>
        <begin position="353"/>
        <end position="378"/>
    </location>
</feature>
<dbReference type="GO" id="GO:1990961">
    <property type="term" value="P:xenobiotic detoxification by transmembrane export across the plasma membrane"/>
    <property type="evidence" value="ECO:0007669"/>
    <property type="project" value="InterPro"/>
</dbReference>
<gene>
    <name evidence="10" type="ordered locus">Pcar_1102</name>
</gene>
<evidence type="ECO:0000256" key="4">
    <source>
        <dbReference type="ARBA" id="ARBA00022475"/>
    </source>
</evidence>
<evidence type="ECO:0000259" key="9">
    <source>
        <dbReference type="PROSITE" id="PS50850"/>
    </source>
</evidence>
<feature type="transmembrane region" description="Helical" evidence="8">
    <location>
        <begin position="319"/>
        <end position="341"/>
    </location>
</feature>
<feature type="transmembrane region" description="Helical" evidence="8">
    <location>
        <begin position="21"/>
        <end position="39"/>
    </location>
</feature>
<feature type="transmembrane region" description="Helical" evidence="8">
    <location>
        <begin position="148"/>
        <end position="172"/>
    </location>
</feature>
<dbReference type="CDD" id="cd17320">
    <property type="entry name" value="MFS_MdfA_MDR_like"/>
    <property type="match status" value="1"/>
</dbReference>
<dbReference type="Pfam" id="PF07690">
    <property type="entry name" value="MFS_1"/>
    <property type="match status" value="1"/>
</dbReference>
<reference evidence="10 11" key="2">
    <citation type="journal article" date="2012" name="BMC Genomics">
        <title>The genome of Pelobacter carbinolicus reveals surprising metabolic capabilities and physiological features.</title>
        <authorList>
            <person name="Aklujkar M."/>
            <person name="Haveman S.A."/>
            <person name="Didonato R.Jr."/>
            <person name="Chertkov O."/>
            <person name="Han C.S."/>
            <person name="Land M.L."/>
            <person name="Brown P."/>
            <person name="Lovley D.R."/>
        </authorList>
    </citation>
    <scope>NUCLEOTIDE SEQUENCE [LARGE SCALE GENOMIC DNA]</scope>
    <source>
        <strain evidence="11">DSM 2380 / NBRC 103641 / GraBd1</strain>
    </source>
</reference>